<dbReference type="InterPro" id="IPR036397">
    <property type="entry name" value="RNaseH_sf"/>
</dbReference>
<dbReference type="Proteomes" id="UP000247702">
    <property type="component" value="Unassembled WGS sequence"/>
</dbReference>
<dbReference type="EMBL" id="BEXD01000136">
    <property type="protein sequence ID" value="GBB84623.1"/>
    <property type="molecule type" value="Genomic_DNA"/>
</dbReference>
<protein>
    <recommendedName>
        <fullName evidence="3">RNase H type-1 domain-containing protein</fullName>
    </recommendedName>
</protein>
<gene>
    <name evidence="1" type="ORF">RclHR1_01120011</name>
</gene>
<evidence type="ECO:0008006" key="3">
    <source>
        <dbReference type="Google" id="ProtNLM"/>
    </source>
</evidence>
<dbReference type="Gene3D" id="3.30.420.10">
    <property type="entry name" value="Ribonuclease H-like superfamily/Ribonuclease H"/>
    <property type="match status" value="1"/>
</dbReference>
<evidence type="ECO:0000313" key="1">
    <source>
        <dbReference type="EMBL" id="GBB84623.1"/>
    </source>
</evidence>
<dbReference type="SUPFAM" id="SSF53098">
    <property type="entry name" value="Ribonuclease H-like"/>
    <property type="match status" value="1"/>
</dbReference>
<organism evidence="1 2">
    <name type="scientific">Rhizophagus clarus</name>
    <dbReference type="NCBI Taxonomy" id="94130"/>
    <lineage>
        <taxon>Eukaryota</taxon>
        <taxon>Fungi</taxon>
        <taxon>Fungi incertae sedis</taxon>
        <taxon>Mucoromycota</taxon>
        <taxon>Glomeromycotina</taxon>
        <taxon>Glomeromycetes</taxon>
        <taxon>Glomerales</taxon>
        <taxon>Glomeraceae</taxon>
        <taxon>Rhizophagus</taxon>
    </lineage>
</organism>
<sequence>MRKDITHDYITYLINKILLPRLKYQMQFTILSYSKTQEIMAPLKKLFKHKFNLSTSTPNYVIYNSLFPYINDLFANQVKSQSSILTALFNTPILSPIALHKITYTLKELWLPFFPLSIIPFYNTLVRPTYLTKAIRLLNSYNINILPNFDLTTLQGRYPIRNYVLDLDAKTLKSLSRKRILYMDQRLITPLHDIIVYNYNVTHPHIPKNTHDNNIYHPRSQFIAFWNNNCPKEKADLVLGKTIEQDNIYDTSITFFQHYIPLSLTAMYNSNTSLTPNSSHHAIYPYPGCHIREPNYRLGYKYTCIGSIKTSSCNIIKTTPYNHDWVRKFNSTYLPKTSLLLNKPLHLIRLTSYNDYLNLFLSTPTSYNTSNRNDSTSNTTYLPVFSSFDFDFSFPLSIFNFFTDGSLSHIGTPECRYGFGWIQVAPNTPRLQFQGCSCFSPSSTRAEIFSILTVLLSIPSNSSELVFQKHLLVTFVKVKAHNGIADNDIADNLAKAGALGTDPILINPRFISTQLATVIWNGMAPIITNIRKFCNTPTAAAEFTRLMNSSLYAPITNSILANLIDWNLTSKWIKYNPLDSPTS</sequence>
<dbReference type="GO" id="GO:0003676">
    <property type="term" value="F:nucleic acid binding"/>
    <property type="evidence" value="ECO:0007669"/>
    <property type="project" value="InterPro"/>
</dbReference>
<reference evidence="1 2" key="1">
    <citation type="submission" date="2017-11" db="EMBL/GenBank/DDBJ databases">
        <title>The genome of Rhizophagus clarus HR1 reveals common genetic basis of auxotrophy among arbuscular mycorrhizal fungi.</title>
        <authorList>
            <person name="Kobayashi Y."/>
        </authorList>
    </citation>
    <scope>NUCLEOTIDE SEQUENCE [LARGE SCALE GENOMIC DNA]</scope>
    <source>
        <strain evidence="1 2">HR1</strain>
    </source>
</reference>
<comment type="caution">
    <text evidence="1">The sequence shown here is derived from an EMBL/GenBank/DDBJ whole genome shotgun (WGS) entry which is preliminary data.</text>
</comment>
<name>A0A2Z6Q3I2_9GLOM</name>
<dbReference type="InterPro" id="IPR012337">
    <property type="entry name" value="RNaseH-like_sf"/>
</dbReference>
<dbReference type="AlphaFoldDB" id="A0A2Z6Q3I2"/>
<dbReference type="STRING" id="94130.A0A2Z6Q3I2"/>
<evidence type="ECO:0000313" key="2">
    <source>
        <dbReference type="Proteomes" id="UP000247702"/>
    </source>
</evidence>
<keyword evidence="2" id="KW-1185">Reference proteome</keyword>
<proteinExistence type="predicted"/>
<accession>A0A2Z6Q3I2</accession>